<evidence type="ECO:0000256" key="1">
    <source>
        <dbReference type="SAM" id="MobiDB-lite"/>
    </source>
</evidence>
<accession>A0ABR3F609</accession>
<organism evidence="2 3">
    <name type="scientific">Marasmius crinis-equi</name>
    <dbReference type="NCBI Taxonomy" id="585013"/>
    <lineage>
        <taxon>Eukaryota</taxon>
        <taxon>Fungi</taxon>
        <taxon>Dikarya</taxon>
        <taxon>Basidiomycota</taxon>
        <taxon>Agaricomycotina</taxon>
        <taxon>Agaricomycetes</taxon>
        <taxon>Agaricomycetidae</taxon>
        <taxon>Agaricales</taxon>
        <taxon>Marasmiineae</taxon>
        <taxon>Marasmiaceae</taxon>
        <taxon>Marasmius</taxon>
    </lineage>
</organism>
<feature type="region of interest" description="Disordered" evidence="1">
    <location>
        <begin position="1"/>
        <end position="103"/>
    </location>
</feature>
<evidence type="ECO:0000313" key="2">
    <source>
        <dbReference type="EMBL" id="KAL0570550.1"/>
    </source>
</evidence>
<feature type="compositionally biased region" description="Basic and acidic residues" evidence="1">
    <location>
        <begin position="60"/>
        <end position="76"/>
    </location>
</feature>
<dbReference type="Proteomes" id="UP001465976">
    <property type="component" value="Unassembled WGS sequence"/>
</dbReference>
<name>A0ABR3F609_9AGAR</name>
<reference evidence="2 3" key="1">
    <citation type="submission" date="2024-02" db="EMBL/GenBank/DDBJ databases">
        <title>A draft genome for the cacao thread blight pathogen Marasmius crinis-equi.</title>
        <authorList>
            <person name="Cohen S.P."/>
            <person name="Baruah I.K."/>
            <person name="Amoako-Attah I."/>
            <person name="Bukari Y."/>
            <person name="Meinhardt L.W."/>
            <person name="Bailey B.A."/>
        </authorList>
    </citation>
    <scope>NUCLEOTIDE SEQUENCE [LARGE SCALE GENOMIC DNA]</scope>
    <source>
        <strain evidence="2 3">GH-76</strain>
    </source>
</reference>
<feature type="compositionally biased region" description="Basic and acidic residues" evidence="1">
    <location>
        <begin position="26"/>
        <end position="42"/>
    </location>
</feature>
<protein>
    <submittedName>
        <fullName evidence="2">Uncharacterized protein</fullName>
    </submittedName>
</protein>
<proteinExistence type="predicted"/>
<evidence type="ECO:0000313" key="3">
    <source>
        <dbReference type="Proteomes" id="UP001465976"/>
    </source>
</evidence>
<keyword evidence="3" id="KW-1185">Reference proteome</keyword>
<gene>
    <name evidence="2" type="ORF">V5O48_011403</name>
</gene>
<dbReference type="EMBL" id="JBAHYK010000913">
    <property type="protein sequence ID" value="KAL0570550.1"/>
    <property type="molecule type" value="Genomic_DNA"/>
</dbReference>
<comment type="caution">
    <text evidence="2">The sequence shown here is derived from an EMBL/GenBank/DDBJ whole genome shotgun (WGS) entry which is preliminary data.</text>
</comment>
<feature type="non-terminal residue" evidence="2">
    <location>
        <position position="1"/>
    </location>
</feature>
<sequence>RKRSGGTDMEETPEEERPVKKSRKGKAPEPKPHKTPEPKPHTETGIQEELDGVVIKGKKGKDTDKWVYVREPENKKGSLQITPKKPTVPGRVSTRGQAAGTGT</sequence>